<name>A0A1I7CL25_9RHOB</name>
<organism evidence="1 2">
    <name type="scientific">Sedimentitalea nanhaiensis</name>
    <dbReference type="NCBI Taxonomy" id="999627"/>
    <lineage>
        <taxon>Bacteria</taxon>
        <taxon>Pseudomonadati</taxon>
        <taxon>Pseudomonadota</taxon>
        <taxon>Alphaproteobacteria</taxon>
        <taxon>Rhodobacterales</taxon>
        <taxon>Paracoccaceae</taxon>
        <taxon>Sedimentitalea</taxon>
    </lineage>
</organism>
<dbReference type="Proteomes" id="UP000182466">
    <property type="component" value="Unassembled WGS sequence"/>
</dbReference>
<dbReference type="EMBL" id="FPAW01000017">
    <property type="protein sequence ID" value="SFU00137.1"/>
    <property type="molecule type" value="Genomic_DNA"/>
</dbReference>
<reference evidence="1 2" key="1">
    <citation type="submission" date="2016-10" db="EMBL/GenBank/DDBJ databases">
        <authorList>
            <person name="de Groot N.N."/>
        </authorList>
    </citation>
    <scope>NUCLEOTIDE SEQUENCE [LARGE SCALE GENOMIC DNA]</scope>
    <source>
        <strain evidence="1 2">CGMCC 1.10959</strain>
    </source>
</reference>
<accession>A0A1I7CL25</accession>
<dbReference type="AlphaFoldDB" id="A0A1I7CL25"/>
<protein>
    <submittedName>
        <fullName evidence="1">Uncharacterized protein</fullName>
    </submittedName>
</protein>
<evidence type="ECO:0000313" key="2">
    <source>
        <dbReference type="Proteomes" id="UP000182466"/>
    </source>
</evidence>
<dbReference type="eggNOG" id="ENOG502ZFWU">
    <property type="taxonomic scope" value="Bacteria"/>
</dbReference>
<proteinExistence type="predicted"/>
<sequence length="200" mass="22405">MIELAGGGKSDFDGAKRREVLPFKPIGSYSSAADGMVGDFAQYGPYTLLHAVLFKVYLDLTRSGMVGKEAQVFARAVRRFGATPRGISRDDYKTPNFLDHDGDDLWIAREVFTGNYFSDPRVGYTKGEYFEVEYWAGTRADIDQFIALTNASRSEDERETMSLHLYNFSKAVREVRGKAAALGMIEAHDKGPFDARSRFL</sequence>
<gene>
    <name evidence="1" type="ORF">SAMN05216236_11784</name>
</gene>
<dbReference type="STRING" id="999627.SAMN05216236_11784"/>
<evidence type="ECO:0000313" key="1">
    <source>
        <dbReference type="EMBL" id="SFU00137.1"/>
    </source>
</evidence>
<keyword evidence="2" id="KW-1185">Reference proteome</keyword>